<keyword evidence="4" id="KW-0677">Repeat</keyword>
<sequence>MSAEREPSFDLKLLCFRAVRTHFFALGERAVAVLPRGLLEELQPHLTVYQLDHLQSALNSRGVSTFSAWRSILRDIRGPAHVLEVKSEGEAKTQVMNALFPSVLYNYKSDFIRRNLSNLNTVQFLCAAARSVSFFIVRNQAEALRRLTEEQRLVLDLLERHVTSVGVYKSLDPRKAENLLALLVLHRLLDHGLTRRVLFKARCPHTLAWILHERGPHTRDMSDGKTLETSALCLGRSSCSVEEQGPLCKRPRLELRAGVSCPRRHIQSLELRQCEQDCLRVLLQALPSWSCLRSLALENTTLWDSSAVEELIQALQRLSSDPGGGLTELTVSPLSSASLLEELLEACPRLLSCSVEVQNITGLSETQVPPGPQNHHPFLLQKLSVSLNQQLSPGLQLSSLLQRCPQLSSLHVSGLRLRSGASHGQLLNTLTECCRSLSRLHLEDMNLSDCLLDVLQLLSRCQLQELQLKDCRLLEKWSNKEKSLHRLSTALSEHKTLNTLSLAHNRIARHVPVLAQLFSDDPHSALQHLDLSSNFIQPGELLEFSQRLQVLRPSRRITLDLRKNPGDRDTHTWSLALSSLAPFCRLLVEDWTSTNTMADHISNM</sequence>
<evidence type="ECO:0000256" key="4">
    <source>
        <dbReference type="ARBA" id="ARBA00022737"/>
    </source>
</evidence>
<dbReference type="InterPro" id="IPR032675">
    <property type="entry name" value="LRR_dom_sf"/>
</dbReference>
<gene>
    <name evidence="6" type="ORF">WMY93_024566</name>
</gene>
<evidence type="ECO:0000313" key="6">
    <source>
        <dbReference type="EMBL" id="KAK7889006.1"/>
    </source>
</evidence>
<keyword evidence="5" id="KW-0833">Ubl conjugation pathway</keyword>
<keyword evidence="2" id="KW-0597">Phosphoprotein</keyword>
<evidence type="ECO:0000256" key="5">
    <source>
        <dbReference type="ARBA" id="ARBA00022786"/>
    </source>
</evidence>
<dbReference type="Gene3D" id="3.80.10.10">
    <property type="entry name" value="Ribonuclease Inhibitor"/>
    <property type="match status" value="1"/>
</dbReference>
<comment type="caution">
    <text evidence="6">The sequence shown here is derived from an EMBL/GenBank/DDBJ whole genome shotgun (WGS) entry which is preliminary data.</text>
</comment>
<dbReference type="AlphaFoldDB" id="A0AAW0N6S7"/>
<organism evidence="6 7">
    <name type="scientific">Mugilogobius chulae</name>
    <name type="common">yellowstripe goby</name>
    <dbReference type="NCBI Taxonomy" id="88201"/>
    <lineage>
        <taxon>Eukaryota</taxon>
        <taxon>Metazoa</taxon>
        <taxon>Chordata</taxon>
        <taxon>Craniata</taxon>
        <taxon>Vertebrata</taxon>
        <taxon>Euteleostomi</taxon>
        <taxon>Actinopterygii</taxon>
        <taxon>Neopterygii</taxon>
        <taxon>Teleostei</taxon>
        <taxon>Neoteleostei</taxon>
        <taxon>Acanthomorphata</taxon>
        <taxon>Gobiaria</taxon>
        <taxon>Gobiiformes</taxon>
        <taxon>Gobioidei</taxon>
        <taxon>Gobiidae</taxon>
        <taxon>Gobionellinae</taxon>
        <taxon>Mugilogobius</taxon>
    </lineage>
</organism>
<name>A0AAW0N6S7_9GOBI</name>
<evidence type="ECO:0000256" key="3">
    <source>
        <dbReference type="ARBA" id="ARBA00022614"/>
    </source>
</evidence>
<evidence type="ECO:0000313" key="7">
    <source>
        <dbReference type="Proteomes" id="UP001460270"/>
    </source>
</evidence>
<reference evidence="7" key="1">
    <citation type="submission" date="2024-04" db="EMBL/GenBank/DDBJ databases">
        <title>Salinicola lusitanus LLJ914,a marine bacterium isolated from the Okinawa Trough.</title>
        <authorList>
            <person name="Li J."/>
        </authorList>
    </citation>
    <scope>NUCLEOTIDE SEQUENCE [LARGE SCALE GENOMIC DNA]</scope>
</reference>
<dbReference type="PANTHER" id="PTHR15354:SF1">
    <property type="entry name" value="LEUCINE-RICH REPEAT-CONTAINING PROTEIN 41"/>
    <property type="match status" value="1"/>
</dbReference>
<accession>A0AAW0N6S7</accession>
<dbReference type="Proteomes" id="UP001460270">
    <property type="component" value="Unassembled WGS sequence"/>
</dbReference>
<keyword evidence="7" id="KW-1185">Reference proteome</keyword>
<protein>
    <recommendedName>
        <fullName evidence="1">Leucine-rich repeat-containing protein 41</fullName>
    </recommendedName>
</protein>
<dbReference type="PANTHER" id="PTHR15354">
    <property type="entry name" value="MUF1"/>
    <property type="match status" value="1"/>
</dbReference>
<dbReference type="EMBL" id="JBBPFD010000018">
    <property type="protein sequence ID" value="KAK7889006.1"/>
    <property type="molecule type" value="Genomic_DNA"/>
</dbReference>
<keyword evidence="3" id="KW-0433">Leucine-rich repeat</keyword>
<proteinExistence type="predicted"/>
<evidence type="ECO:0000256" key="2">
    <source>
        <dbReference type="ARBA" id="ARBA00022553"/>
    </source>
</evidence>
<dbReference type="InterPro" id="IPR026137">
    <property type="entry name" value="Leu_rpt_41"/>
</dbReference>
<evidence type="ECO:0000256" key="1">
    <source>
        <dbReference type="ARBA" id="ARBA00014201"/>
    </source>
</evidence>
<dbReference type="SUPFAM" id="SSF52047">
    <property type="entry name" value="RNI-like"/>
    <property type="match status" value="1"/>
</dbReference>